<proteinExistence type="predicted"/>
<evidence type="ECO:0000313" key="3">
    <source>
        <dbReference type="Proteomes" id="UP000250235"/>
    </source>
</evidence>
<protein>
    <submittedName>
        <fullName evidence="2">Uncharacterized protein</fullName>
    </submittedName>
</protein>
<reference evidence="2 3" key="1">
    <citation type="journal article" date="2015" name="Proc. Natl. Acad. Sci. U.S.A.">
        <title>The resurrection genome of Boea hygrometrica: A blueprint for survival of dehydration.</title>
        <authorList>
            <person name="Xiao L."/>
            <person name="Yang G."/>
            <person name="Zhang L."/>
            <person name="Yang X."/>
            <person name="Zhao S."/>
            <person name="Ji Z."/>
            <person name="Zhou Q."/>
            <person name="Hu M."/>
            <person name="Wang Y."/>
            <person name="Chen M."/>
            <person name="Xu Y."/>
            <person name="Jin H."/>
            <person name="Xiao X."/>
            <person name="Hu G."/>
            <person name="Bao F."/>
            <person name="Hu Y."/>
            <person name="Wan P."/>
            <person name="Li L."/>
            <person name="Deng X."/>
            <person name="Kuang T."/>
            <person name="Xiang C."/>
            <person name="Zhu J.K."/>
            <person name="Oliver M.J."/>
            <person name="He Y."/>
        </authorList>
    </citation>
    <scope>NUCLEOTIDE SEQUENCE [LARGE SCALE GENOMIC DNA]</scope>
    <source>
        <strain evidence="3">cv. XS01</strain>
    </source>
</reference>
<keyword evidence="1" id="KW-0732">Signal</keyword>
<evidence type="ECO:0000256" key="1">
    <source>
        <dbReference type="SAM" id="SignalP"/>
    </source>
</evidence>
<keyword evidence="3" id="KW-1185">Reference proteome</keyword>
<gene>
    <name evidence="2" type="ORF">F511_46742</name>
</gene>
<dbReference type="Proteomes" id="UP000250235">
    <property type="component" value="Unassembled WGS sequence"/>
</dbReference>
<dbReference type="EMBL" id="KV140109">
    <property type="protein sequence ID" value="KZT76233.1"/>
    <property type="molecule type" value="Genomic_DNA"/>
</dbReference>
<dbReference type="AlphaFoldDB" id="A0A2Z6ZZI8"/>
<feature type="signal peptide" evidence="1">
    <location>
        <begin position="1"/>
        <end position="21"/>
    </location>
</feature>
<organism evidence="2 3">
    <name type="scientific">Dorcoceras hygrometricum</name>
    <dbReference type="NCBI Taxonomy" id="472368"/>
    <lineage>
        <taxon>Eukaryota</taxon>
        <taxon>Viridiplantae</taxon>
        <taxon>Streptophyta</taxon>
        <taxon>Embryophyta</taxon>
        <taxon>Tracheophyta</taxon>
        <taxon>Spermatophyta</taxon>
        <taxon>Magnoliopsida</taxon>
        <taxon>eudicotyledons</taxon>
        <taxon>Gunneridae</taxon>
        <taxon>Pentapetalae</taxon>
        <taxon>asterids</taxon>
        <taxon>lamiids</taxon>
        <taxon>Lamiales</taxon>
        <taxon>Gesneriaceae</taxon>
        <taxon>Didymocarpoideae</taxon>
        <taxon>Trichosporeae</taxon>
        <taxon>Loxocarpinae</taxon>
        <taxon>Dorcoceras</taxon>
    </lineage>
</organism>
<sequence length="74" mass="8204">MAAYRAFIARMVACCLPRFCALVAQGPRRWTRDVARGRASRMARRCAAAARDLLAAAAAVRPPVRRCLRQRCDG</sequence>
<accession>A0A2Z6ZZI8</accession>
<feature type="chain" id="PRO_5016387875" evidence="1">
    <location>
        <begin position="22"/>
        <end position="74"/>
    </location>
</feature>
<name>A0A2Z6ZZI8_9LAMI</name>
<evidence type="ECO:0000313" key="2">
    <source>
        <dbReference type="EMBL" id="KZT76233.1"/>
    </source>
</evidence>